<comment type="caution">
    <text evidence="3">The sequence shown here is derived from an EMBL/GenBank/DDBJ whole genome shotgun (WGS) entry which is preliminary data.</text>
</comment>
<proteinExistence type="inferred from homology"/>
<dbReference type="InterPro" id="IPR023346">
    <property type="entry name" value="Lysozyme-like_dom_sf"/>
</dbReference>
<dbReference type="RefSeq" id="WP_255898511.1">
    <property type="nucleotide sequence ID" value="NZ_JAFMZO010000001.1"/>
</dbReference>
<evidence type="ECO:0000259" key="2">
    <source>
        <dbReference type="PROSITE" id="PS51782"/>
    </source>
</evidence>
<dbReference type="Gene3D" id="3.10.350.10">
    <property type="entry name" value="LysM domain"/>
    <property type="match status" value="1"/>
</dbReference>
<dbReference type="SUPFAM" id="SSF54106">
    <property type="entry name" value="LysM domain"/>
    <property type="match status" value="1"/>
</dbReference>
<accession>A0ABW4ZIM5</accession>
<protein>
    <submittedName>
        <fullName evidence="3">Transglycosylase SLT domain-containing protein</fullName>
    </submittedName>
</protein>
<dbReference type="PANTHER" id="PTHR37423:SF2">
    <property type="entry name" value="MEMBRANE-BOUND LYTIC MUREIN TRANSGLYCOSYLASE C"/>
    <property type="match status" value="1"/>
</dbReference>
<organism evidence="3 4">
    <name type="scientific">Paradesertivirga mongoliensis</name>
    <dbReference type="NCBI Taxonomy" id="2100740"/>
    <lineage>
        <taxon>Bacteria</taxon>
        <taxon>Pseudomonadati</taxon>
        <taxon>Bacteroidota</taxon>
        <taxon>Sphingobacteriia</taxon>
        <taxon>Sphingobacteriales</taxon>
        <taxon>Sphingobacteriaceae</taxon>
        <taxon>Paradesertivirga</taxon>
    </lineage>
</organism>
<evidence type="ECO:0000313" key="3">
    <source>
        <dbReference type="EMBL" id="MFD2161813.1"/>
    </source>
</evidence>
<dbReference type="PROSITE" id="PS51782">
    <property type="entry name" value="LYSM"/>
    <property type="match status" value="1"/>
</dbReference>
<keyword evidence="4" id="KW-1185">Reference proteome</keyword>
<dbReference type="InterPro" id="IPR036779">
    <property type="entry name" value="LysM_dom_sf"/>
</dbReference>
<dbReference type="Gene3D" id="1.10.530.10">
    <property type="match status" value="1"/>
</dbReference>
<evidence type="ECO:0000313" key="4">
    <source>
        <dbReference type="Proteomes" id="UP001597387"/>
    </source>
</evidence>
<dbReference type="InterPro" id="IPR000189">
    <property type="entry name" value="Transglyc_AS"/>
</dbReference>
<dbReference type="CDD" id="cd00118">
    <property type="entry name" value="LysM"/>
    <property type="match status" value="1"/>
</dbReference>
<dbReference type="Proteomes" id="UP001597387">
    <property type="component" value="Unassembled WGS sequence"/>
</dbReference>
<dbReference type="SUPFAM" id="SSF53955">
    <property type="entry name" value="Lysozyme-like"/>
    <property type="match status" value="1"/>
</dbReference>
<gene>
    <name evidence="3" type="ORF">ACFSJU_05370</name>
</gene>
<name>A0ABW4ZIM5_9SPHI</name>
<dbReference type="PROSITE" id="PS00922">
    <property type="entry name" value="TRANSGLYCOSYLASE"/>
    <property type="match status" value="1"/>
</dbReference>
<dbReference type="InterPro" id="IPR008258">
    <property type="entry name" value="Transglycosylase_SLT_dom_1"/>
</dbReference>
<feature type="domain" description="LysM" evidence="2">
    <location>
        <begin position="343"/>
        <end position="386"/>
    </location>
</feature>
<dbReference type="SMART" id="SM00257">
    <property type="entry name" value="LysM"/>
    <property type="match status" value="2"/>
</dbReference>
<dbReference type="CDD" id="cd16894">
    <property type="entry name" value="MltD-like"/>
    <property type="match status" value="1"/>
</dbReference>
<evidence type="ECO:0000256" key="1">
    <source>
        <dbReference type="ARBA" id="ARBA00007734"/>
    </source>
</evidence>
<dbReference type="InterPro" id="IPR018392">
    <property type="entry name" value="LysM"/>
</dbReference>
<dbReference type="Pfam" id="PF01476">
    <property type="entry name" value="LysM"/>
    <property type="match status" value="1"/>
</dbReference>
<dbReference type="EMBL" id="JBHUHZ010000001">
    <property type="protein sequence ID" value="MFD2161813.1"/>
    <property type="molecule type" value="Genomic_DNA"/>
</dbReference>
<dbReference type="PANTHER" id="PTHR37423">
    <property type="entry name" value="SOLUBLE LYTIC MUREIN TRANSGLYCOSYLASE-RELATED"/>
    <property type="match status" value="1"/>
</dbReference>
<dbReference type="Pfam" id="PF01464">
    <property type="entry name" value="SLT"/>
    <property type="match status" value="1"/>
</dbReference>
<comment type="similarity">
    <text evidence="1">Belongs to the transglycosylase Slt family.</text>
</comment>
<sequence length="389" mass="43818">MKRTIAYTLVLFSGVGLLGFSLDTKASEKSVNMNSPAKADPAYRLTLENLQKTVPLTYNESVQKLIDSYASQKQRFSKMLGLSKYYFPIYERVFKEKGLPDELKYLSVVESALNPHATSWVGATGLWQFLEPVGRIYGLTINDTLDERKDPLLASSAAADYLLKSYAMYNDWLLAIASYNCGHNNIRWARENAGGGNLDYWTIRKHLPAETQSYVPAFIATVYIMNNHKRHGIYPADAGFNIFTNTMQVNRRVSLWNIAKATNTNIDVLTLLNPSYKNQILHGTPEKPKKLIIPEIKPYIYTALRAELLKSEPVQGELYLSYVTPESDAPSKPSKYVARDVSVSYRVQEGDTLSSIAEKFNGTEEEIKVINKLKHSVVKPGMVLRIIQG</sequence>
<reference evidence="4" key="1">
    <citation type="journal article" date="2019" name="Int. J. Syst. Evol. Microbiol.">
        <title>The Global Catalogue of Microorganisms (GCM) 10K type strain sequencing project: providing services to taxonomists for standard genome sequencing and annotation.</title>
        <authorList>
            <consortium name="The Broad Institute Genomics Platform"/>
            <consortium name="The Broad Institute Genome Sequencing Center for Infectious Disease"/>
            <person name="Wu L."/>
            <person name="Ma J."/>
        </authorList>
    </citation>
    <scope>NUCLEOTIDE SEQUENCE [LARGE SCALE GENOMIC DNA]</scope>
    <source>
        <strain evidence="4">KCTC 42217</strain>
    </source>
</reference>